<dbReference type="PaxDb" id="584708-Apau_0518"/>
<evidence type="ECO:0000256" key="2">
    <source>
        <dbReference type="SAM" id="SignalP"/>
    </source>
</evidence>
<feature type="compositionally biased region" description="Gly residues" evidence="1">
    <location>
        <begin position="45"/>
        <end position="54"/>
    </location>
</feature>
<sequence length="131" mass="14066">MKMRRNVMILAVVALVAFAGSAFAHGHGGWGGGHRMGGTDAALCGEGGFGGGPQGEPRGQGTRMMGKDVPQAIRNLMNEAHRTNLQLRLALTEDKVDAAKAKALFEKAQELRGKIARWRFEESLKRKAPAN</sequence>
<keyword evidence="2" id="KW-0732">Signal</keyword>
<reference evidence="3 4" key="1">
    <citation type="journal article" date="2010" name="Stand. Genomic Sci.">
        <title>Non-contiguous finished genome sequence of Aminomonas paucivorans type strain (GLU-3).</title>
        <authorList>
            <person name="Pitluck S."/>
            <person name="Yasawong M."/>
            <person name="Held B."/>
            <person name="Lapidus A."/>
            <person name="Nolan M."/>
            <person name="Copeland A."/>
            <person name="Lucas S."/>
            <person name="Del Rio T.G."/>
            <person name="Tice H."/>
            <person name="Cheng J.F."/>
            <person name="Chertkov O."/>
            <person name="Goodwin L."/>
            <person name="Tapia R."/>
            <person name="Han C."/>
            <person name="Liolios K."/>
            <person name="Ivanova N."/>
            <person name="Mavromatis K."/>
            <person name="Ovchinnikova G."/>
            <person name="Pati A."/>
            <person name="Chen A."/>
            <person name="Palaniappan K."/>
            <person name="Land M."/>
            <person name="Hauser L."/>
            <person name="Chang Y.J."/>
            <person name="Jeffries C.D."/>
            <person name="Pukall R."/>
            <person name="Spring S."/>
            <person name="Rohde M."/>
            <person name="Sikorski J."/>
            <person name="Goker M."/>
            <person name="Woyke T."/>
            <person name="Bristow J."/>
            <person name="Eisen J.A."/>
            <person name="Markowitz V."/>
            <person name="Hugenholtz P."/>
            <person name="Kyrpides N.C."/>
            <person name="Klenk H.P."/>
        </authorList>
    </citation>
    <scope>NUCLEOTIDE SEQUENCE [LARGE SCALE GENOMIC DNA]</scope>
    <source>
        <strain evidence="3 4">DSM 12260</strain>
    </source>
</reference>
<evidence type="ECO:0000313" key="4">
    <source>
        <dbReference type="Proteomes" id="UP000005096"/>
    </source>
</evidence>
<feature type="chain" id="PRO_5003167280" description="Periplasmic heavy metal sensor" evidence="2">
    <location>
        <begin position="25"/>
        <end position="131"/>
    </location>
</feature>
<proteinExistence type="predicted"/>
<dbReference type="eggNOG" id="ENOG5033H2U">
    <property type="taxonomic scope" value="Bacteria"/>
</dbReference>
<organism evidence="3 4">
    <name type="scientific">Aminomonas paucivorans DSM 12260</name>
    <dbReference type="NCBI Taxonomy" id="584708"/>
    <lineage>
        <taxon>Bacteria</taxon>
        <taxon>Thermotogati</taxon>
        <taxon>Synergistota</taxon>
        <taxon>Synergistia</taxon>
        <taxon>Synergistales</taxon>
        <taxon>Synergistaceae</taxon>
        <taxon>Aminomonas</taxon>
    </lineage>
</organism>
<evidence type="ECO:0000256" key="1">
    <source>
        <dbReference type="SAM" id="MobiDB-lite"/>
    </source>
</evidence>
<evidence type="ECO:0000313" key="3">
    <source>
        <dbReference type="EMBL" id="EFQ22952.1"/>
    </source>
</evidence>
<dbReference type="RefSeq" id="WP_006300106.1">
    <property type="nucleotide sequence ID" value="NZ_CM001022.1"/>
</dbReference>
<accession>E3D020</accession>
<dbReference type="HOGENOM" id="CLU_1923144_0_0_0"/>
<dbReference type="Proteomes" id="UP000005096">
    <property type="component" value="Chromosome"/>
</dbReference>
<feature type="signal peptide" evidence="2">
    <location>
        <begin position="1"/>
        <end position="24"/>
    </location>
</feature>
<dbReference type="EMBL" id="CM001022">
    <property type="protein sequence ID" value="EFQ22952.1"/>
    <property type="molecule type" value="Genomic_DNA"/>
</dbReference>
<gene>
    <name evidence="3" type="ORF">Apau_0518</name>
</gene>
<dbReference type="AlphaFoldDB" id="E3D020"/>
<protein>
    <recommendedName>
        <fullName evidence="5">Periplasmic heavy metal sensor</fullName>
    </recommendedName>
</protein>
<feature type="region of interest" description="Disordered" evidence="1">
    <location>
        <begin position="45"/>
        <end position="65"/>
    </location>
</feature>
<name>E3D020_9BACT</name>
<keyword evidence="4" id="KW-1185">Reference proteome</keyword>
<evidence type="ECO:0008006" key="5">
    <source>
        <dbReference type="Google" id="ProtNLM"/>
    </source>
</evidence>